<organism evidence="1 2">
    <name type="scientific">Brachionus plicatilis</name>
    <name type="common">Marine rotifer</name>
    <name type="synonym">Brachionus muelleri</name>
    <dbReference type="NCBI Taxonomy" id="10195"/>
    <lineage>
        <taxon>Eukaryota</taxon>
        <taxon>Metazoa</taxon>
        <taxon>Spiralia</taxon>
        <taxon>Gnathifera</taxon>
        <taxon>Rotifera</taxon>
        <taxon>Eurotatoria</taxon>
        <taxon>Monogononta</taxon>
        <taxon>Pseudotrocha</taxon>
        <taxon>Ploima</taxon>
        <taxon>Brachionidae</taxon>
        <taxon>Brachionus</taxon>
    </lineage>
</organism>
<reference evidence="1 2" key="1">
    <citation type="journal article" date="2018" name="Sci. Rep.">
        <title>Genomic signatures of local adaptation to the degree of environmental predictability in rotifers.</title>
        <authorList>
            <person name="Franch-Gras L."/>
            <person name="Hahn C."/>
            <person name="Garcia-Roger E.M."/>
            <person name="Carmona M.J."/>
            <person name="Serra M."/>
            <person name="Gomez A."/>
        </authorList>
    </citation>
    <scope>NUCLEOTIDE SEQUENCE [LARGE SCALE GENOMIC DNA]</scope>
    <source>
        <strain evidence="1">HYR1</strain>
    </source>
</reference>
<keyword evidence="2" id="KW-1185">Reference proteome</keyword>
<dbReference type="AlphaFoldDB" id="A0A3M7QCD5"/>
<gene>
    <name evidence="1" type="ORF">BpHYR1_026812</name>
</gene>
<name>A0A3M7QCD5_BRAPC</name>
<proteinExistence type="predicted"/>
<protein>
    <submittedName>
        <fullName evidence="1">Uncharacterized protein</fullName>
    </submittedName>
</protein>
<dbReference type="Proteomes" id="UP000276133">
    <property type="component" value="Unassembled WGS sequence"/>
</dbReference>
<evidence type="ECO:0000313" key="1">
    <source>
        <dbReference type="EMBL" id="RNA08909.1"/>
    </source>
</evidence>
<evidence type="ECO:0000313" key="2">
    <source>
        <dbReference type="Proteomes" id="UP000276133"/>
    </source>
</evidence>
<accession>A0A3M7QCD5</accession>
<sequence>MFYRRFFNIKLLIRSGPQWVASRTECLGLVSCSCFFLILTKRNIFCVFTPFDFSITTSNNNNMLTHRIFRNRTNILAIV</sequence>
<dbReference type="EMBL" id="REGN01006595">
    <property type="protein sequence ID" value="RNA08909.1"/>
    <property type="molecule type" value="Genomic_DNA"/>
</dbReference>
<comment type="caution">
    <text evidence="1">The sequence shown here is derived from an EMBL/GenBank/DDBJ whole genome shotgun (WGS) entry which is preliminary data.</text>
</comment>